<proteinExistence type="predicted"/>
<feature type="region of interest" description="Disordered" evidence="1">
    <location>
        <begin position="1"/>
        <end position="20"/>
    </location>
</feature>
<reference evidence="2 3" key="1">
    <citation type="submission" date="2014-04" db="EMBL/GenBank/DDBJ databases">
        <authorList>
            <consortium name="DOE Joint Genome Institute"/>
            <person name="Kuo A."/>
            <person name="Kohler A."/>
            <person name="Costa M.D."/>
            <person name="Nagy L.G."/>
            <person name="Floudas D."/>
            <person name="Copeland A."/>
            <person name="Barry K.W."/>
            <person name="Cichocki N."/>
            <person name="Veneault-Fourrey C."/>
            <person name="LaButti K."/>
            <person name="Lindquist E.A."/>
            <person name="Lipzen A."/>
            <person name="Lundell T."/>
            <person name="Morin E."/>
            <person name="Murat C."/>
            <person name="Sun H."/>
            <person name="Tunlid A."/>
            <person name="Henrissat B."/>
            <person name="Grigoriev I.V."/>
            <person name="Hibbett D.S."/>
            <person name="Martin F."/>
            <person name="Nordberg H.P."/>
            <person name="Cantor M.N."/>
            <person name="Hua S.X."/>
        </authorList>
    </citation>
    <scope>NUCLEOTIDE SEQUENCE [LARGE SCALE GENOMIC DNA]</scope>
    <source>
        <strain evidence="2 3">Marx 270</strain>
    </source>
</reference>
<dbReference type="InParanoid" id="A0A0C3JR66"/>
<dbReference type="AlphaFoldDB" id="A0A0C3JR66"/>
<evidence type="ECO:0000313" key="2">
    <source>
        <dbReference type="EMBL" id="KIN99976.1"/>
    </source>
</evidence>
<keyword evidence="3" id="KW-1185">Reference proteome</keyword>
<name>A0A0C3JR66_PISTI</name>
<evidence type="ECO:0000313" key="3">
    <source>
        <dbReference type="Proteomes" id="UP000054217"/>
    </source>
</evidence>
<protein>
    <submittedName>
        <fullName evidence="2">Uncharacterized protein</fullName>
    </submittedName>
</protein>
<accession>A0A0C3JR66</accession>
<evidence type="ECO:0000256" key="1">
    <source>
        <dbReference type="SAM" id="MobiDB-lite"/>
    </source>
</evidence>
<dbReference type="Proteomes" id="UP000054217">
    <property type="component" value="Unassembled WGS sequence"/>
</dbReference>
<dbReference type="EMBL" id="KN832000">
    <property type="protein sequence ID" value="KIN99976.1"/>
    <property type="molecule type" value="Genomic_DNA"/>
</dbReference>
<dbReference type="HOGENOM" id="CLU_2961829_0_0_1"/>
<sequence>MQHGSKYCNPLTKRSAKRPPRLVQSVINSDFQGCGTALSQQYSARSPYDVRRLLQKPSL</sequence>
<organism evidence="2 3">
    <name type="scientific">Pisolithus tinctorius Marx 270</name>
    <dbReference type="NCBI Taxonomy" id="870435"/>
    <lineage>
        <taxon>Eukaryota</taxon>
        <taxon>Fungi</taxon>
        <taxon>Dikarya</taxon>
        <taxon>Basidiomycota</taxon>
        <taxon>Agaricomycotina</taxon>
        <taxon>Agaricomycetes</taxon>
        <taxon>Agaricomycetidae</taxon>
        <taxon>Boletales</taxon>
        <taxon>Sclerodermatineae</taxon>
        <taxon>Pisolithaceae</taxon>
        <taxon>Pisolithus</taxon>
    </lineage>
</organism>
<reference evidence="3" key="2">
    <citation type="submission" date="2015-01" db="EMBL/GenBank/DDBJ databases">
        <title>Evolutionary Origins and Diversification of the Mycorrhizal Mutualists.</title>
        <authorList>
            <consortium name="DOE Joint Genome Institute"/>
            <consortium name="Mycorrhizal Genomics Consortium"/>
            <person name="Kohler A."/>
            <person name="Kuo A."/>
            <person name="Nagy L.G."/>
            <person name="Floudas D."/>
            <person name="Copeland A."/>
            <person name="Barry K.W."/>
            <person name="Cichocki N."/>
            <person name="Veneault-Fourrey C."/>
            <person name="LaButti K."/>
            <person name="Lindquist E.A."/>
            <person name="Lipzen A."/>
            <person name="Lundell T."/>
            <person name="Morin E."/>
            <person name="Murat C."/>
            <person name="Riley R."/>
            <person name="Ohm R."/>
            <person name="Sun H."/>
            <person name="Tunlid A."/>
            <person name="Henrissat B."/>
            <person name="Grigoriev I.V."/>
            <person name="Hibbett D.S."/>
            <person name="Martin F."/>
        </authorList>
    </citation>
    <scope>NUCLEOTIDE SEQUENCE [LARGE SCALE GENOMIC DNA]</scope>
    <source>
        <strain evidence="3">Marx 270</strain>
    </source>
</reference>
<gene>
    <name evidence="2" type="ORF">M404DRAFT_1004297</name>
</gene>